<feature type="domain" description="Uracil-DNA glycosylase-like" evidence="12">
    <location>
        <begin position="31"/>
        <end position="187"/>
    </location>
</feature>
<evidence type="ECO:0000256" key="1">
    <source>
        <dbReference type="ARBA" id="ARBA00001400"/>
    </source>
</evidence>
<evidence type="ECO:0000256" key="10">
    <source>
        <dbReference type="ARBA" id="ARBA00023014"/>
    </source>
</evidence>
<comment type="caution">
    <text evidence="13">The sequence shown here is derived from an EMBL/GenBank/DDBJ whole genome shotgun (WGS) entry which is preliminary data.</text>
</comment>
<evidence type="ECO:0000256" key="2">
    <source>
        <dbReference type="ARBA" id="ARBA00006521"/>
    </source>
</evidence>
<protein>
    <recommendedName>
        <fullName evidence="4">Type-4 uracil-DNA glycosylase</fullName>
        <ecNumber evidence="3">3.2.2.27</ecNumber>
    </recommendedName>
</protein>
<evidence type="ECO:0000259" key="12">
    <source>
        <dbReference type="SMART" id="SM00986"/>
    </source>
</evidence>
<keyword evidence="7" id="KW-0227">DNA damage</keyword>
<dbReference type="RefSeq" id="WP_183985864.1">
    <property type="nucleotide sequence ID" value="NZ_JACHHG010000004.1"/>
</dbReference>
<reference evidence="13 14" key="1">
    <citation type="submission" date="2020-08" db="EMBL/GenBank/DDBJ databases">
        <title>Genomic Encyclopedia of Type Strains, Phase IV (KMG-IV): sequencing the most valuable type-strain genomes for metagenomic binning, comparative biology and taxonomic classification.</title>
        <authorList>
            <person name="Goeker M."/>
        </authorList>
    </citation>
    <scope>NUCLEOTIDE SEQUENCE [LARGE SCALE GENOMIC DNA]</scope>
    <source>
        <strain evidence="13 14">DSM 21458</strain>
    </source>
</reference>
<keyword evidence="9" id="KW-0408">Iron</keyword>
<dbReference type="CDD" id="cd10030">
    <property type="entry name" value="UDG-F4_TTUDGA_SPO1dp_like"/>
    <property type="match status" value="1"/>
</dbReference>
<dbReference type="GO" id="GO:0051539">
    <property type="term" value="F:4 iron, 4 sulfur cluster binding"/>
    <property type="evidence" value="ECO:0007669"/>
    <property type="project" value="UniProtKB-KW"/>
</dbReference>
<dbReference type="InterPro" id="IPR005273">
    <property type="entry name" value="Ura-DNA_glyco_family4"/>
</dbReference>
<keyword evidence="5" id="KW-0004">4Fe-4S</keyword>
<evidence type="ECO:0000256" key="6">
    <source>
        <dbReference type="ARBA" id="ARBA00022723"/>
    </source>
</evidence>
<dbReference type="Gene3D" id="3.40.470.10">
    <property type="entry name" value="Uracil-DNA glycosylase-like domain"/>
    <property type="match status" value="1"/>
</dbReference>
<dbReference type="PANTHER" id="PTHR33693:SF1">
    <property type="entry name" value="TYPE-4 URACIL-DNA GLYCOSYLASE"/>
    <property type="match status" value="1"/>
</dbReference>
<dbReference type="AlphaFoldDB" id="A0A841I0I4"/>
<dbReference type="InterPro" id="IPR005122">
    <property type="entry name" value="Uracil-DNA_glycosylase-like"/>
</dbReference>
<evidence type="ECO:0000256" key="4">
    <source>
        <dbReference type="ARBA" id="ARBA00019403"/>
    </source>
</evidence>
<dbReference type="Pfam" id="PF03167">
    <property type="entry name" value="UDG"/>
    <property type="match status" value="1"/>
</dbReference>
<dbReference type="InterPro" id="IPR036895">
    <property type="entry name" value="Uracil-DNA_glycosylase-like_sf"/>
</dbReference>
<keyword evidence="10" id="KW-0411">Iron-sulfur</keyword>
<gene>
    <name evidence="13" type="ORF">HNR42_001362</name>
</gene>
<keyword evidence="13" id="KW-0548">Nucleotidyltransferase</keyword>
<comment type="catalytic activity">
    <reaction evidence="1">
        <text>Hydrolyzes single-stranded DNA or mismatched double-stranded DNA and polynucleotides, releasing free uracil.</text>
        <dbReference type="EC" id="3.2.2.27"/>
    </reaction>
</comment>
<evidence type="ECO:0000313" key="14">
    <source>
        <dbReference type="Proteomes" id="UP000569951"/>
    </source>
</evidence>
<keyword evidence="6" id="KW-0479">Metal-binding</keyword>
<dbReference type="EMBL" id="JACHHG010000004">
    <property type="protein sequence ID" value="MBB6097939.1"/>
    <property type="molecule type" value="Genomic_DNA"/>
</dbReference>
<keyword evidence="11" id="KW-0234">DNA repair</keyword>
<dbReference type="GO" id="GO:0046872">
    <property type="term" value="F:metal ion binding"/>
    <property type="evidence" value="ECO:0007669"/>
    <property type="project" value="UniProtKB-KW"/>
</dbReference>
<evidence type="ECO:0000256" key="3">
    <source>
        <dbReference type="ARBA" id="ARBA00012030"/>
    </source>
</evidence>
<evidence type="ECO:0000256" key="5">
    <source>
        <dbReference type="ARBA" id="ARBA00022485"/>
    </source>
</evidence>
<keyword evidence="13" id="KW-0808">Transferase</keyword>
<organism evidence="13 14">
    <name type="scientific">Deinobacterium chartae</name>
    <dbReference type="NCBI Taxonomy" id="521158"/>
    <lineage>
        <taxon>Bacteria</taxon>
        <taxon>Thermotogati</taxon>
        <taxon>Deinococcota</taxon>
        <taxon>Deinococci</taxon>
        <taxon>Deinococcales</taxon>
        <taxon>Deinococcaceae</taxon>
        <taxon>Deinobacterium</taxon>
    </lineage>
</organism>
<keyword evidence="14" id="KW-1185">Reference proteome</keyword>
<dbReference type="Proteomes" id="UP000569951">
    <property type="component" value="Unassembled WGS sequence"/>
</dbReference>
<name>A0A841I0I4_9DEIO</name>
<keyword evidence="8" id="KW-0378">Hydrolase</keyword>
<proteinExistence type="inferred from homology"/>
<dbReference type="SMART" id="SM00986">
    <property type="entry name" value="UDG"/>
    <property type="match status" value="1"/>
</dbReference>
<evidence type="ECO:0000256" key="11">
    <source>
        <dbReference type="ARBA" id="ARBA00023204"/>
    </source>
</evidence>
<evidence type="ECO:0000256" key="9">
    <source>
        <dbReference type="ARBA" id="ARBA00023004"/>
    </source>
</evidence>
<dbReference type="EC" id="3.2.2.27" evidence="3"/>
<dbReference type="PANTHER" id="PTHR33693">
    <property type="entry name" value="TYPE-5 URACIL-DNA GLYCOSYLASE"/>
    <property type="match status" value="1"/>
</dbReference>
<evidence type="ECO:0000256" key="7">
    <source>
        <dbReference type="ARBA" id="ARBA00022763"/>
    </source>
</evidence>
<dbReference type="SUPFAM" id="SSF52141">
    <property type="entry name" value="Uracil-DNA glycosylase-like"/>
    <property type="match status" value="1"/>
</dbReference>
<dbReference type="InterPro" id="IPR051536">
    <property type="entry name" value="UDG_Type-4/5"/>
</dbReference>
<accession>A0A841I0I4</accession>
<comment type="similarity">
    <text evidence="2">Belongs to the uracil-DNA glycosylase (UDG) superfamily. Type 4 (UDGa) family.</text>
</comment>
<dbReference type="GO" id="GO:0016779">
    <property type="term" value="F:nucleotidyltransferase activity"/>
    <property type="evidence" value="ECO:0007669"/>
    <property type="project" value="UniProtKB-KW"/>
</dbReference>
<evidence type="ECO:0000256" key="8">
    <source>
        <dbReference type="ARBA" id="ARBA00022801"/>
    </source>
</evidence>
<dbReference type="GO" id="GO:0006281">
    <property type="term" value="P:DNA repair"/>
    <property type="evidence" value="ECO:0007669"/>
    <property type="project" value="UniProtKB-KW"/>
</dbReference>
<sequence length="213" mass="23388">MNAAAELELLCSQSQTCTACRLSRTRTRVVFGEGDPQAKLLVLGEGPGADEDASGRPFVGRAGQLLDQILAAAGMPRPTVYIANMVKCRPPGNRNPEPDEVEACRRWLAPQLALLRPEVIVTLGNVPTQHLLGLRAGITRTRGTWHRYRDPSGFEAWVMPMFHPAYLLRNPTRVVGGPKSLTWRDIREVKAVLEGSRVPESPHYPVAAPGRLL</sequence>
<dbReference type="SMART" id="SM00987">
    <property type="entry name" value="UreE_C"/>
    <property type="match status" value="1"/>
</dbReference>
<dbReference type="GO" id="GO:0004844">
    <property type="term" value="F:uracil DNA N-glycosylase activity"/>
    <property type="evidence" value="ECO:0007669"/>
    <property type="project" value="UniProtKB-EC"/>
</dbReference>
<evidence type="ECO:0000313" key="13">
    <source>
        <dbReference type="EMBL" id="MBB6097939.1"/>
    </source>
</evidence>
<dbReference type="NCBIfam" id="TIGR00758">
    <property type="entry name" value="UDG_fam4"/>
    <property type="match status" value="1"/>
</dbReference>